<evidence type="ECO:0000256" key="5">
    <source>
        <dbReference type="ARBA" id="ARBA00023136"/>
    </source>
</evidence>
<protein>
    <submittedName>
        <fullName evidence="7">Membrane protein</fullName>
    </submittedName>
</protein>
<keyword evidence="2" id="KW-1003">Cell membrane</keyword>
<dbReference type="AlphaFoldDB" id="A0A1I5UE67"/>
<proteinExistence type="predicted"/>
<evidence type="ECO:0000256" key="2">
    <source>
        <dbReference type="ARBA" id="ARBA00022475"/>
    </source>
</evidence>
<feature type="transmembrane region" description="Helical" evidence="6">
    <location>
        <begin position="138"/>
        <end position="164"/>
    </location>
</feature>
<dbReference type="RefSeq" id="WP_093334244.1">
    <property type="nucleotide sequence ID" value="NZ_FOXP01000011.1"/>
</dbReference>
<evidence type="ECO:0000256" key="6">
    <source>
        <dbReference type="SAM" id="Phobius"/>
    </source>
</evidence>
<comment type="subcellular location">
    <subcellularLocation>
        <location evidence="1">Cell membrane</location>
        <topology evidence="1">Multi-pass membrane protein</topology>
    </subcellularLocation>
</comment>
<evidence type="ECO:0000313" key="7">
    <source>
        <dbReference type="EMBL" id="SFP93563.1"/>
    </source>
</evidence>
<evidence type="ECO:0000256" key="1">
    <source>
        <dbReference type="ARBA" id="ARBA00004651"/>
    </source>
</evidence>
<dbReference type="Pfam" id="PF03631">
    <property type="entry name" value="Virul_fac_BrkB"/>
    <property type="match status" value="1"/>
</dbReference>
<feature type="transmembrane region" description="Helical" evidence="6">
    <location>
        <begin position="338"/>
        <end position="355"/>
    </location>
</feature>
<feature type="transmembrane region" description="Helical" evidence="6">
    <location>
        <begin position="176"/>
        <end position="203"/>
    </location>
</feature>
<dbReference type="EMBL" id="FOXP01000011">
    <property type="protein sequence ID" value="SFP93563.1"/>
    <property type="molecule type" value="Genomic_DNA"/>
</dbReference>
<dbReference type="Proteomes" id="UP000199586">
    <property type="component" value="Unassembled WGS sequence"/>
</dbReference>
<dbReference type="PANTHER" id="PTHR30213:SF0">
    <property type="entry name" value="UPF0761 MEMBRANE PROTEIN YIHY"/>
    <property type="match status" value="1"/>
</dbReference>
<evidence type="ECO:0000313" key="8">
    <source>
        <dbReference type="Proteomes" id="UP000199586"/>
    </source>
</evidence>
<accession>A0A1I5UE67</accession>
<keyword evidence="4 6" id="KW-1133">Transmembrane helix</keyword>
<sequence>MFDEWRRSGREWVAVLRRTWAAAGDNNVGLVAAGVAFYAFASIVPMLAATVLLYGLIATPETVTANIRALFAVLPADAAASVGDQLETVVSTSDGKKGVGLLVAIGIALYGATKGAGAMVTALGIAYGQREERGFVRLTLLSLAMVAAAVVLVFAAVSVVTATATVERWLAGAPGAVLALVRVASFAALWLVVVTAVAALYRFAPPQEAHRFRWLAPAPVLASSLWLGGTAGFGVYASNFGSYGATYGALSAVIVLLTWLWLSAYAFLLGGELDACLTLPSRPSWGPAPLPGTPPADPGAMAAAMPVKAGARLGGAPVGWGVAALAGSGLARLRRRSPLGVALLAGAGALAWLGGRRR</sequence>
<keyword evidence="5 6" id="KW-0472">Membrane</keyword>
<gene>
    <name evidence="7" type="ORF">SAMN04488241_111109</name>
</gene>
<feature type="transmembrane region" description="Helical" evidence="6">
    <location>
        <begin position="249"/>
        <end position="269"/>
    </location>
</feature>
<feature type="transmembrane region" description="Helical" evidence="6">
    <location>
        <begin position="101"/>
        <end position="126"/>
    </location>
</feature>
<evidence type="ECO:0000256" key="3">
    <source>
        <dbReference type="ARBA" id="ARBA00022692"/>
    </source>
</evidence>
<organism evidence="7 8">
    <name type="scientific">Sphingomonas rubra</name>
    <dbReference type="NCBI Taxonomy" id="634430"/>
    <lineage>
        <taxon>Bacteria</taxon>
        <taxon>Pseudomonadati</taxon>
        <taxon>Pseudomonadota</taxon>
        <taxon>Alphaproteobacteria</taxon>
        <taxon>Sphingomonadales</taxon>
        <taxon>Sphingomonadaceae</taxon>
        <taxon>Sphingomonas</taxon>
    </lineage>
</organism>
<dbReference type="GO" id="GO:0005886">
    <property type="term" value="C:plasma membrane"/>
    <property type="evidence" value="ECO:0007669"/>
    <property type="project" value="UniProtKB-SubCell"/>
</dbReference>
<dbReference type="STRING" id="634430.SAMN04488241_111109"/>
<feature type="transmembrane region" description="Helical" evidence="6">
    <location>
        <begin position="215"/>
        <end position="237"/>
    </location>
</feature>
<dbReference type="OrthoDB" id="9781030at2"/>
<dbReference type="PANTHER" id="PTHR30213">
    <property type="entry name" value="INNER MEMBRANE PROTEIN YHJD"/>
    <property type="match status" value="1"/>
</dbReference>
<evidence type="ECO:0000256" key="4">
    <source>
        <dbReference type="ARBA" id="ARBA00022989"/>
    </source>
</evidence>
<feature type="transmembrane region" description="Helical" evidence="6">
    <location>
        <begin position="28"/>
        <end position="57"/>
    </location>
</feature>
<keyword evidence="3 6" id="KW-0812">Transmembrane</keyword>
<name>A0A1I5UE67_9SPHN</name>
<reference evidence="7 8" key="1">
    <citation type="submission" date="2016-10" db="EMBL/GenBank/DDBJ databases">
        <authorList>
            <person name="de Groot N.N."/>
        </authorList>
    </citation>
    <scope>NUCLEOTIDE SEQUENCE [LARGE SCALE GENOMIC DNA]</scope>
    <source>
        <strain evidence="7 8">CGMCC 1.9113</strain>
    </source>
</reference>
<keyword evidence="8" id="KW-1185">Reference proteome</keyword>
<dbReference type="InterPro" id="IPR017039">
    <property type="entry name" value="Virul_fac_BrkB"/>
</dbReference>